<evidence type="ECO:0000313" key="3">
    <source>
        <dbReference type="Proteomes" id="UP000252249"/>
    </source>
</evidence>
<sequence>MKFNKLRILSIGVFVSSLSTPSFAQETKVEPLITDRPDATESATPIQKGFIQIETGAFYESNEQHNIKFKKHTYNTTLVRYGLLDNLELRLGWDVSEEKIENKHQIEISSGLSPLLLGFKTGIAKENGLLPEIGVLGHLYLPFTASEDYKPKTTGVDLIFSFSHTISEKSSFAYNLGASWQDDSAKASYIYSIAYSQSITDKIDTYIELFGDFPEKNKANHFWNTGITYLISNNFQLDCSVGTSITKGQDILLSIGASFRIPSKTNKT</sequence>
<dbReference type="InterPro" id="IPR025737">
    <property type="entry name" value="FApF"/>
</dbReference>
<dbReference type="AlphaFoldDB" id="A0A368P751"/>
<organism evidence="2 3">
    <name type="scientific">Oceanihabitans sediminis</name>
    <dbReference type="NCBI Taxonomy" id="1812012"/>
    <lineage>
        <taxon>Bacteria</taxon>
        <taxon>Pseudomonadati</taxon>
        <taxon>Bacteroidota</taxon>
        <taxon>Flavobacteriia</taxon>
        <taxon>Flavobacteriales</taxon>
        <taxon>Flavobacteriaceae</taxon>
        <taxon>Oceanihabitans</taxon>
    </lineage>
</organism>
<evidence type="ECO:0000313" key="2">
    <source>
        <dbReference type="EMBL" id="RCU58243.1"/>
    </source>
</evidence>
<feature type="chain" id="PRO_5016892528" evidence="1">
    <location>
        <begin position="25"/>
        <end position="268"/>
    </location>
</feature>
<accession>A0A368P751</accession>
<dbReference type="RefSeq" id="WP_113965720.1">
    <property type="nucleotide sequence ID" value="NZ_JAWWDI010000017.1"/>
</dbReference>
<keyword evidence="1" id="KW-0732">Signal</keyword>
<gene>
    <name evidence="2" type="ORF">DU428_02370</name>
</gene>
<dbReference type="EMBL" id="QPIG01000001">
    <property type="protein sequence ID" value="RCU58243.1"/>
    <property type="molecule type" value="Genomic_DNA"/>
</dbReference>
<dbReference type="Pfam" id="PF13557">
    <property type="entry name" value="Phenol_MetA_deg"/>
    <property type="match status" value="1"/>
</dbReference>
<dbReference type="Proteomes" id="UP000252249">
    <property type="component" value="Unassembled WGS sequence"/>
</dbReference>
<keyword evidence="3" id="KW-1185">Reference proteome</keyword>
<evidence type="ECO:0000256" key="1">
    <source>
        <dbReference type="SAM" id="SignalP"/>
    </source>
</evidence>
<feature type="signal peptide" evidence="1">
    <location>
        <begin position="1"/>
        <end position="24"/>
    </location>
</feature>
<reference evidence="2 3" key="1">
    <citation type="submission" date="2018-07" db="EMBL/GenBank/DDBJ databases">
        <title>Oceanihabitans testaceum sp. nov., isolated from marine sediment.</title>
        <authorList>
            <person name="Li C.-M."/>
        </authorList>
    </citation>
    <scope>NUCLEOTIDE SEQUENCE [LARGE SCALE GENOMIC DNA]</scope>
    <source>
        <strain evidence="2 3">S9-10</strain>
    </source>
</reference>
<comment type="caution">
    <text evidence="2">The sequence shown here is derived from an EMBL/GenBank/DDBJ whole genome shotgun (WGS) entry which is preliminary data.</text>
</comment>
<name>A0A368P751_9FLAO</name>
<protein>
    <submittedName>
        <fullName evidence="2">Transporter</fullName>
    </submittedName>
</protein>
<proteinExistence type="predicted"/>
<dbReference type="OrthoDB" id="1014491at2"/>